<dbReference type="InterPro" id="IPR036709">
    <property type="entry name" value="Autotransporte_beta_dom_sf"/>
</dbReference>
<keyword evidence="3" id="KW-1185">Reference proteome</keyword>
<gene>
    <name evidence="2" type="ORF">ACFPPC_30895</name>
</gene>
<dbReference type="EMBL" id="JBHSLV010000078">
    <property type="protein sequence ID" value="MFC5397065.1"/>
    <property type="molecule type" value="Genomic_DNA"/>
</dbReference>
<comment type="caution">
    <text evidence="2">The sequence shown here is derived from an EMBL/GenBank/DDBJ whole genome shotgun (WGS) entry which is preliminary data.</text>
</comment>
<dbReference type="SUPFAM" id="SSF51126">
    <property type="entry name" value="Pectin lyase-like"/>
    <property type="match status" value="4"/>
</dbReference>
<reference evidence="3" key="1">
    <citation type="journal article" date="2019" name="Int. J. Syst. Evol. Microbiol.">
        <title>The Global Catalogue of Microorganisms (GCM) 10K type strain sequencing project: providing services to taxonomists for standard genome sequencing and annotation.</title>
        <authorList>
            <consortium name="The Broad Institute Genomics Platform"/>
            <consortium name="The Broad Institute Genome Sequencing Center for Infectious Disease"/>
            <person name="Wu L."/>
            <person name="Ma J."/>
        </authorList>
    </citation>
    <scope>NUCLEOTIDE SEQUENCE [LARGE SCALE GENOMIC DNA]</scope>
    <source>
        <strain evidence="3">CGMCC 1.16326</strain>
    </source>
</reference>
<proteinExistence type="predicted"/>
<dbReference type="Proteomes" id="UP001596104">
    <property type="component" value="Unassembled WGS sequence"/>
</dbReference>
<keyword evidence="1" id="KW-0732">Signal</keyword>
<dbReference type="RefSeq" id="WP_377013959.1">
    <property type="nucleotide sequence ID" value="NZ_JBHSLV010000078.1"/>
</dbReference>
<name>A0ABW0HK47_9HYPH</name>
<protein>
    <submittedName>
        <fullName evidence="2">Beta strand repeat-containing protein</fullName>
    </submittedName>
</protein>
<evidence type="ECO:0000256" key="1">
    <source>
        <dbReference type="ARBA" id="ARBA00022729"/>
    </source>
</evidence>
<sequence>MQTEANAVARLSATTGHTMSVTLDWLRQGTTLYLGSATDTGTINVLKWTARWNNPTDLVIDGGTVFASPLSVYGLQDLMGVIRSVTINNNARLELSSKATRIRRLEGGGSIGIFAPLTIDGGTFSTSITGASRLIFTGDSTWTGTGGSIGTLEVVPGVTLTTSNSAAVESSTDLQIDGTHQLNASLSVNGLSGSGLIVLGPGVSLSAGSQNASSVFSGSISGTGGIVKDGTGRQTLTGINTYTGGTTINAGTLALADAGSFAASGGLNLAGAGAGFDIGAAIGSRTIGGLSGVTGSTIWLGANTLTLGGAGNTSFGGSINGTGGIVKQGTGTQTLTGINTYTGGTTVNAGTLALSGLGSLAASGSLNLAAAGAKFDISFAAADQTIGGLSGAAGSTVTLGARTLTFGDATNQLFAGSIGGTGGIAKQGSGRQTLSGTSSYSGATTVAAGELRVDGALTGLGAVTVSAGAILSGTGSIAGAVTVDGTLSAGHSPGPLTVGSLTLNSGSTSVFELNTPGVVGGSDPVAGNDLVAVTGNLRLGGALDARAAAAGYYRLFDYGGTLTGSFDSQSVTSTRGGFTIASAQVDTTVAGQVNLVVLGTGQTLQFWDGANTSANGTVDGGAGSWSSFGSNWTDSAGSANAGWGGSVGIFAGSAGGTVSVSGTVSFDTLQFSTSGYVLSGGTLAIAPASGGAGSFNVDNGVVASIGSTIVDGSGTAIVKVGGGTLILSGNNSYTGGTTIAGGTLQVSADANLGAISGGLSLDGGTLRTTASFTSARNVAINAGGGMVQTDADLSWSGAISGSGALTKTGSGTLILTGTNSHAGGTTIADGVLQIGDGGTSGSITGPVVNNSTLAFNRSDDIAFAGAISGTGDVQKRGMGSLTLSGTNTYSGGTVIAQGTLIGSARSFGTGQITNNGTLVIDQPTDAGFANAIDGTGTLTKRGSGTLNLTGTSTYTGATTVSGGKLVVNGSIANSVVTLTGGTLGGSGTIGGIVANTGTTVAPGNSIGTLTVSGNVSFAGGSTYQVEVNAAGQSDRIVASGSATISGGTVQVLAESGNYAAATRYTILTATGGVSGTFTSVTSNLAFLTPSLAYDSQNVTLTMTRNDNSFGPDGGGGGNSGGSTGISIAQTRNQGFIAIAAERLGVGNPVYDALISATAAEARAGFDLLSGEAHAQAVSVMIDESRLVRDTILSHLRGPLLTQAPGQVAGAFSADLPGRKGAITMPAPLPQPRYAVWGTAFGSTGNSDADGNAASMSRRSGGALLGADVMLY</sequence>
<dbReference type="PANTHER" id="PTHR35037">
    <property type="entry name" value="C-TERMINAL REGION OF AIDA-LIKE PROTEIN"/>
    <property type="match status" value="1"/>
</dbReference>
<accession>A0ABW0HK47</accession>
<evidence type="ECO:0000313" key="2">
    <source>
        <dbReference type="EMBL" id="MFC5397065.1"/>
    </source>
</evidence>
<dbReference type="PANTHER" id="PTHR35037:SF3">
    <property type="entry name" value="C-TERMINAL REGION OF AIDA-LIKE PROTEIN"/>
    <property type="match status" value="1"/>
</dbReference>
<dbReference type="InterPro" id="IPR051551">
    <property type="entry name" value="Autotransporter_adhesion"/>
</dbReference>
<dbReference type="Pfam" id="PF12951">
    <property type="entry name" value="PATR"/>
    <property type="match status" value="7"/>
</dbReference>
<dbReference type="InterPro" id="IPR013425">
    <property type="entry name" value="Autotrns_rpt"/>
</dbReference>
<dbReference type="NCBIfam" id="TIGR02601">
    <property type="entry name" value="autotrns_rpt"/>
    <property type="match status" value="7"/>
</dbReference>
<dbReference type="InterPro" id="IPR011050">
    <property type="entry name" value="Pectin_lyase_fold/virulence"/>
</dbReference>
<dbReference type="Gene3D" id="2.160.20.20">
    <property type="match status" value="3"/>
</dbReference>
<feature type="non-terminal residue" evidence="2">
    <location>
        <position position="1271"/>
    </location>
</feature>
<organism evidence="2 3">
    <name type="scientific">Bosea vestrisii</name>
    <dbReference type="NCBI Taxonomy" id="151416"/>
    <lineage>
        <taxon>Bacteria</taxon>
        <taxon>Pseudomonadati</taxon>
        <taxon>Pseudomonadota</taxon>
        <taxon>Alphaproteobacteria</taxon>
        <taxon>Hyphomicrobiales</taxon>
        <taxon>Boseaceae</taxon>
        <taxon>Bosea</taxon>
    </lineage>
</organism>
<dbReference type="InterPro" id="IPR012332">
    <property type="entry name" value="Autotransporter_pectin_lyase_C"/>
</dbReference>
<evidence type="ECO:0000313" key="3">
    <source>
        <dbReference type="Proteomes" id="UP001596104"/>
    </source>
</evidence>
<dbReference type="SUPFAM" id="SSF103515">
    <property type="entry name" value="Autotransporter"/>
    <property type="match status" value="1"/>
</dbReference>